<name>A0A0A9E2N6_ARUDO</name>
<dbReference type="EMBL" id="GBRH01205765">
    <property type="protein sequence ID" value="JAD92130.1"/>
    <property type="molecule type" value="Transcribed_RNA"/>
</dbReference>
<evidence type="ECO:0000313" key="1">
    <source>
        <dbReference type="EMBL" id="JAD92130.1"/>
    </source>
</evidence>
<sequence length="77" mass="8979">MTVIKEKFNSYAMSIEANMTNICCLQTIRPSVNILYGKQLHNIGDTMPLCKGKTTTQESRWNKYNKLRYVYAIKQDQ</sequence>
<proteinExistence type="predicted"/>
<organism evidence="1">
    <name type="scientific">Arundo donax</name>
    <name type="common">Giant reed</name>
    <name type="synonym">Donax arundinaceus</name>
    <dbReference type="NCBI Taxonomy" id="35708"/>
    <lineage>
        <taxon>Eukaryota</taxon>
        <taxon>Viridiplantae</taxon>
        <taxon>Streptophyta</taxon>
        <taxon>Embryophyta</taxon>
        <taxon>Tracheophyta</taxon>
        <taxon>Spermatophyta</taxon>
        <taxon>Magnoliopsida</taxon>
        <taxon>Liliopsida</taxon>
        <taxon>Poales</taxon>
        <taxon>Poaceae</taxon>
        <taxon>PACMAD clade</taxon>
        <taxon>Arundinoideae</taxon>
        <taxon>Arundineae</taxon>
        <taxon>Arundo</taxon>
    </lineage>
</organism>
<protein>
    <submittedName>
        <fullName evidence="1">Uncharacterized protein</fullName>
    </submittedName>
</protein>
<accession>A0A0A9E2N6</accession>
<reference evidence="1" key="2">
    <citation type="journal article" date="2015" name="Data Brief">
        <title>Shoot transcriptome of the giant reed, Arundo donax.</title>
        <authorList>
            <person name="Barrero R.A."/>
            <person name="Guerrero F.D."/>
            <person name="Moolhuijzen P."/>
            <person name="Goolsby J.A."/>
            <person name="Tidwell J."/>
            <person name="Bellgard S.E."/>
            <person name="Bellgard M.I."/>
        </authorList>
    </citation>
    <scope>NUCLEOTIDE SEQUENCE</scope>
    <source>
        <tissue evidence="1">Shoot tissue taken approximately 20 cm above the soil surface</tissue>
    </source>
</reference>
<reference evidence="1" key="1">
    <citation type="submission" date="2014-09" db="EMBL/GenBank/DDBJ databases">
        <authorList>
            <person name="Magalhaes I.L.F."/>
            <person name="Oliveira U."/>
            <person name="Santos F.R."/>
            <person name="Vidigal T.H.D.A."/>
            <person name="Brescovit A.D."/>
            <person name="Santos A.J."/>
        </authorList>
    </citation>
    <scope>NUCLEOTIDE SEQUENCE</scope>
    <source>
        <tissue evidence="1">Shoot tissue taken approximately 20 cm above the soil surface</tissue>
    </source>
</reference>
<dbReference type="AlphaFoldDB" id="A0A0A9E2N6"/>